<sequence>MRVARDFQPCHSEPRHLTPPPPTLPLSRNFQATDSPHNRPLSAPQFHEAPSRYPVPRGERMAFNFNILYCDGGRVRGGSARAVGGSTFMARREEGSRRRKGGRGEGRRQRHGVGPGKEEGEESVERRKIVDGDLMERN</sequence>
<name>A0A5B7J623_PORTR</name>
<feature type="compositionally biased region" description="Low complexity" evidence="1">
    <location>
        <begin position="77"/>
        <end position="86"/>
    </location>
</feature>
<dbReference type="Proteomes" id="UP000324222">
    <property type="component" value="Unassembled WGS sequence"/>
</dbReference>
<gene>
    <name evidence="2" type="ORF">E2C01_085173</name>
</gene>
<proteinExistence type="predicted"/>
<dbReference type="AlphaFoldDB" id="A0A5B7J623"/>
<comment type="caution">
    <text evidence="2">The sequence shown here is derived from an EMBL/GenBank/DDBJ whole genome shotgun (WGS) entry which is preliminary data.</text>
</comment>
<dbReference type="EMBL" id="VSRR010083576">
    <property type="protein sequence ID" value="MPC90199.1"/>
    <property type="molecule type" value="Genomic_DNA"/>
</dbReference>
<feature type="region of interest" description="Disordered" evidence="1">
    <location>
        <begin position="1"/>
        <end position="56"/>
    </location>
</feature>
<evidence type="ECO:0000256" key="1">
    <source>
        <dbReference type="SAM" id="MobiDB-lite"/>
    </source>
</evidence>
<evidence type="ECO:0000313" key="2">
    <source>
        <dbReference type="EMBL" id="MPC90199.1"/>
    </source>
</evidence>
<reference evidence="2 3" key="1">
    <citation type="submission" date="2019-05" db="EMBL/GenBank/DDBJ databases">
        <title>Another draft genome of Portunus trituberculatus and its Hox gene families provides insights of decapod evolution.</title>
        <authorList>
            <person name="Jeong J.-H."/>
            <person name="Song I."/>
            <person name="Kim S."/>
            <person name="Choi T."/>
            <person name="Kim D."/>
            <person name="Ryu S."/>
            <person name="Kim W."/>
        </authorList>
    </citation>
    <scope>NUCLEOTIDE SEQUENCE [LARGE SCALE GENOMIC DNA]</scope>
    <source>
        <tissue evidence="2">Muscle</tissue>
    </source>
</reference>
<keyword evidence="3" id="KW-1185">Reference proteome</keyword>
<protein>
    <submittedName>
        <fullName evidence="2">Uncharacterized protein</fullName>
    </submittedName>
</protein>
<evidence type="ECO:0000313" key="3">
    <source>
        <dbReference type="Proteomes" id="UP000324222"/>
    </source>
</evidence>
<feature type="compositionally biased region" description="Basic and acidic residues" evidence="1">
    <location>
        <begin position="123"/>
        <end position="138"/>
    </location>
</feature>
<accession>A0A5B7J623</accession>
<organism evidence="2 3">
    <name type="scientific">Portunus trituberculatus</name>
    <name type="common">Swimming crab</name>
    <name type="synonym">Neptunus trituberculatus</name>
    <dbReference type="NCBI Taxonomy" id="210409"/>
    <lineage>
        <taxon>Eukaryota</taxon>
        <taxon>Metazoa</taxon>
        <taxon>Ecdysozoa</taxon>
        <taxon>Arthropoda</taxon>
        <taxon>Crustacea</taxon>
        <taxon>Multicrustacea</taxon>
        <taxon>Malacostraca</taxon>
        <taxon>Eumalacostraca</taxon>
        <taxon>Eucarida</taxon>
        <taxon>Decapoda</taxon>
        <taxon>Pleocyemata</taxon>
        <taxon>Brachyura</taxon>
        <taxon>Eubrachyura</taxon>
        <taxon>Portunoidea</taxon>
        <taxon>Portunidae</taxon>
        <taxon>Portuninae</taxon>
        <taxon>Portunus</taxon>
    </lineage>
</organism>
<feature type="compositionally biased region" description="Basic and acidic residues" evidence="1">
    <location>
        <begin position="90"/>
        <end position="107"/>
    </location>
</feature>
<feature type="region of interest" description="Disordered" evidence="1">
    <location>
        <begin position="76"/>
        <end position="138"/>
    </location>
</feature>